<evidence type="ECO:0000313" key="4">
    <source>
        <dbReference type="Proteomes" id="UP000694843"/>
    </source>
</evidence>
<organism evidence="4 5">
    <name type="scientific">Hyalella azteca</name>
    <name type="common">Amphipod</name>
    <dbReference type="NCBI Taxonomy" id="294128"/>
    <lineage>
        <taxon>Eukaryota</taxon>
        <taxon>Metazoa</taxon>
        <taxon>Ecdysozoa</taxon>
        <taxon>Arthropoda</taxon>
        <taxon>Crustacea</taxon>
        <taxon>Multicrustacea</taxon>
        <taxon>Malacostraca</taxon>
        <taxon>Eumalacostraca</taxon>
        <taxon>Peracarida</taxon>
        <taxon>Amphipoda</taxon>
        <taxon>Senticaudata</taxon>
        <taxon>Talitrida</taxon>
        <taxon>Talitroidea</taxon>
        <taxon>Hyalellidae</taxon>
        <taxon>Hyalella</taxon>
    </lineage>
</organism>
<protein>
    <submittedName>
        <fullName evidence="5">Uncharacterized protein LOC108677271</fullName>
    </submittedName>
</protein>
<feature type="region of interest" description="Disordered" evidence="1">
    <location>
        <begin position="26"/>
        <end position="94"/>
    </location>
</feature>
<dbReference type="InterPro" id="IPR002557">
    <property type="entry name" value="Chitin-bd_dom"/>
</dbReference>
<feature type="signal peptide" evidence="2">
    <location>
        <begin position="1"/>
        <end position="23"/>
    </location>
</feature>
<dbReference type="KEGG" id="hazt:108677271"/>
<dbReference type="OrthoDB" id="6407151at2759"/>
<feature type="chain" id="PRO_5034255848" evidence="2">
    <location>
        <begin position="24"/>
        <end position="252"/>
    </location>
</feature>
<dbReference type="RefSeq" id="XP_018020962.1">
    <property type="nucleotide sequence ID" value="XM_018165473.1"/>
</dbReference>
<gene>
    <name evidence="5" type="primary">LOC108677271</name>
</gene>
<dbReference type="Proteomes" id="UP000694843">
    <property type="component" value="Unplaced"/>
</dbReference>
<evidence type="ECO:0000256" key="2">
    <source>
        <dbReference type="SAM" id="SignalP"/>
    </source>
</evidence>
<evidence type="ECO:0000259" key="3">
    <source>
        <dbReference type="Pfam" id="PF01607"/>
    </source>
</evidence>
<dbReference type="GeneID" id="108677271"/>
<feature type="domain" description="Chitin-binding type-2" evidence="3">
    <location>
        <begin position="163"/>
        <end position="230"/>
    </location>
</feature>
<dbReference type="GO" id="GO:0008061">
    <property type="term" value="F:chitin binding"/>
    <property type="evidence" value="ECO:0007669"/>
    <property type="project" value="InterPro"/>
</dbReference>
<reference evidence="5" key="1">
    <citation type="submission" date="2025-08" db="UniProtKB">
        <authorList>
            <consortium name="RefSeq"/>
        </authorList>
    </citation>
    <scope>IDENTIFICATION</scope>
    <source>
        <tissue evidence="5">Whole organism</tissue>
    </source>
</reference>
<keyword evidence="2" id="KW-0732">Signal</keyword>
<dbReference type="Pfam" id="PF01607">
    <property type="entry name" value="CBM_14"/>
    <property type="match status" value="1"/>
</dbReference>
<sequence>MNSIILVVINMLLVAACLVESRARTREATEAHPSQGRRGFDYGDPYGSGSANRRQPGDTAPEVPDFQTRQRVPIKQRNNHLYKNEYPNQVHRPQDLERYDNNDKHDFFNEQSVVDSVLSTVKPGNAELVNVQPSTRRSRRRLVNKLASNASAVIPDIVDGFSCAGRPYGYYADTLNNCKIFHVCYPLRGVFPNEPSIPNVTYDFSFFCNKHLMFDQASLVCAFQREAIPCEFAPQLYGLVNSRFFQVNKTTS</sequence>
<dbReference type="AlphaFoldDB" id="A0A8B7P4S8"/>
<evidence type="ECO:0000313" key="5">
    <source>
        <dbReference type="RefSeq" id="XP_018020962.1"/>
    </source>
</evidence>
<dbReference type="GO" id="GO:0005576">
    <property type="term" value="C:extracellular region"/>
    <property type="evidence" value="ECO:0007669"/>
    <property type="project" value="InterPro"/>
</dbReference>
<keyword evidence="4" id="KW-1185">Reference proteome</keyword>
<proteinExistence type="predicted"/>
<evidence type="ECO:0000256" key="1">
    <source>
        <dbReference type="SAM" id="MobiDB-lite"/>
    </source>
</evidence>
<name>A0A8B7P4S8_HYAAZ</name>
<accession>A0A8B7P4S8</accession>